<evidence type="ECO:0000313" key="3">
    <source>
        <dbReference type="Proteomes" id="UP000030765"/>
    </source>
</evidence>
<dbReference type="EMBL" id="ATLV01022435">
    <property type="status" value="NOT_ANNOTATED_CDS"/>
    <property type="molecule type" value="Genomic_DNA"/>
</dbReference>
<evidence type="ECO:0000313" key="1">
    <source>
        <dbReference type="EMBL" id="KFB47670.1"/>
    </source>
</evidence>
<organism evidence="1">
    <name type="scientific">Anopheles sinensis</name>
    <name type="common">Mosquito</name>
    <dbReference type="NCBI Taxonomy" id="74873"/>
    <lineage>
        <taxon>Eukaryota</taxon>
        <taxon>Metazoa</taxon>
        <taxon>Ecdysozoa</taxon>
        <taxon>Arthropoda</taxon>
        <taxon>Hexapoda</taxon>
        <taxon>Insecta</taxon>
        <taxon>Pterygota</taxon>
        <taxon>Neoptera</taxon>
        <taxon>Endopterygota</taxon>
        <taxon>Diptera</taxon>
        <taxon>Nematocera</taxon>
        <taxon>Culicoidea</taxon>
        <taxon>Culicidae</taxon>
        <taxon>Anophelinae</taxon>
        <taxon>Anopheles</taxon>
    </lineage>
</organism>
<dbReference type="OrthoDB" id="5912242at2759"/>
<dbReference type="EMBL" id="KE525332">
    <property type="protein sequence ID" value="KFB47670.1"/>
    <property type="molecule type" value="Genomic_DNA"/>
</dbReference>
<sequence length="103" mass="11411">MAARVDCLCPGPRCHNQSPLTVGRRCLYDSHCITNAYCKGQMICTCKREYGFLADDNWSCQASSGKASPRIGTSRIGGFYELRRLLPLLVATGLLLTICKRHT</sequence>
<reference evidence="1 3" key="1">
    <citation type="journal article" date="2014" name="BMC Genomics">
        <title>Genome sequence of Anopheles sinensis provides insight into genetics basis of mosquito competence for malaria parasites.</title>
        <authorList>
            <person name="Zhou D."/>
            <person name="Zhang D."/>
            <person name="Ding G."/>
            <person name="Shi L."/>
            <person name="Hou Q."/>
            <person name="Ye Y."/>
            <person name="Xu Y."/>
            <person name="Zhou H."/>
            <person name="Xiong C."/>
            <person name="Li S."/>
            <person name="Yu J."/>
            <person name="Hong S."/>
            <person name="Yu X."/>
            <person name="Zou P."/>
            <person name="Chen C."/>
            <person name="Chang X."/>
            <person name="Wang W."/>
            <person name="Lv Y."/>
            <person name="Sun Y."/>
            <person name="Ma L."/>
            <person name="Shen B."/>
            <person name="Zhu C."/>
        </authorList>
    </citation>
    <scope>NUCLEOTIDE SEQUENCE [LARGE SCALE GENOMIC DNA]</scope>
</reference>
<dbReference type="EnsemblMetazoa" id="ASIC015715-RA">
    <property type="protein sequence ID" value="ASIC015715-PA"/>
    <property type="gene ID" value="ASIC015715"/>
</dbReference>
<dbReference type="VEuPathDB" id="VectorBase:ASIC015715"/>
<reference evidence="2" key="2">
    <citation type="submission" date="2020-05" db="UniProtKB">
        <authorList>
            <consortium name="EnsemblMetazoa"/>
        </authorList>
    </citation>
    <scope>IDENTIFICATION</scope>
</reference>
<dbReference type="AlphaFoldDB" id="A0A084WBS6"/>
<gene>
    <name evidence="1" type="ORF">ZHAS_00015715</name>
</gene>
<dbReference type="Proteomes" id="UP000030765">
    <property type="component" value="Unassembled WGS sequence"/>
</dbReference>
<dbReference type="EMBL" id="ATLV01022437">
    <property type="status" value="NOT_ANNOTATED_CDS"/>
    <property type="molecule type" value="Genomic_DNA"/>
</dbReference>
<protein>
    <submittedName>
        <fullName evidence="1 2">Uncharacterized protein</fullName>
    </submittedName>
</protein>
<dbReference type="EMBL" id="ATLV01022436">
    <property type="status" value="NOT_ANNOTATED_CDS"/>
    <property type="molecule type" value="Genomic_DNA"/>
</dbReference>
<dbReference type="EMBL" id="ATLV01022438">
    <property type="status" value="NOT_ANNOTATED_CDS"/>
    <property type="molecule type" value="Genomic_DNA"/>
</dbReference>
<proteinExistence type="predicted"/>
<accession>A0A084WBS6</accession>
<evidence type="ECO:0000313" key="2">
    <source>
        <dbReference type="EnsemblMetazoa" id="ASIC015715-PA"/>
    </source>
</evidence>
<name>A0A084WBS6_ANOSI</name>
<keyword evidence="3" id="KW-1185">Reference proteome</keyword>